<dbReference type="HOGENOM" id="CLU_006175_1_1_1"/>
<name>H3ADQ8_LATCH</name>
<dbReference type="Proteomes" id="UP000008672">
    <property type="component" value="Unassembled WGS sequence"/>
</dbReference>
<dbReference type="EMBL" id="AFYH01162748">
    <property type="status" value="NOT_ANNOTATED_CDS"/>
    <property type="molecule type" value="Genomic_DNA"/>
</dbReference>
<accession>H3ADQ8</accession>
<dbReference type="InParanoid" id="H3ADQ8"/>
<dbReference type="InterPro" id="IPR006580">
    <property type="entry name" value="Znf_TTF"/>
</dbReference>
<dbReference type="InterPro" id="IPR012337">
    <property type="entry name" value="RNaseH-like_sf"/>
</dbReference>
<dbReference type="PANTHER" id="PTHR45749">
    <property type="match status" value="1"/>
</dbReference>
<evidence type="ECO:0000313" key="3">
    <source>
        <dbReference type="Proteomes" id="UP000008672"/>
    </source>
</evidence>
<dbReference type="Ensembl" id="ENSLACT00000007845.1">
    <property type="protein sequence ID" value="ENSLACP00000007779.1"/>
    <property type="gene ID" value="ENSLACG00000006889.1"/>
</dbReference>
<feature type="domain" description="TTF-type" evidence="1">
    <location>
        <begin position="1"/>
        <end position="91"/>
    </location>
</feature>
<dbReference type="SUPFAM" id="SSF53098">
    <property type="entry name" value="Ribonuclease H-like"/>
    <property type="match status" value="1"/>
</dbReference>
<dbReference type="InterPro" id="IPR025398">
    <property type="entry name" value="DUF4371"/>
</dbReference>
<proteinExistence type="predicted"/>
<dbReference type="GeneTree" id="ENSGT00940000162068"/>
<organism evidence="2 3">
    <name type="scientific">Latimeria chalumnae</name>
    <name type="common">Coelacanth</name>
    <dbReference type="NCBI Taxonomy" id="7897"/>
    <lineage>
        <taxon>Eukaryota</taxon>
        <taxon>Metazoa</taxon>
        <taxon>Chordata</taxon>
        <taxon>Craniata</taxon>
        <taxon>Vertebrata</taxon>
        <taxon>Euteleostomi</taxon>
        <taxon>Coelacanthiformes</taxon>
        <taxon>Coelacanthidae</taxon>
        <taxon>Latimeria</taxon>
    </lineage>
</organism>
<keyword evidence="3" id="KW-1185">Reference proteome</keyword>
<reference evidence="2" key="2">
    <citation type="submission" date="2025-08" db="UniProtKB">
        <authorList>
            <consortium name="Ensembl"/>
        </authorList>
    </citation>
    <scope>IDENTIFICATION</scope>
</reference>
<dbReference type="SMART" id="SM00597">
    <property type="entry name" value="ZnF_TTF"/>
    <property type="match status" value="1"/>
</dbReference>
<dbReference type="Pfam" id="PF14291">
    <property type="entry name" value="DUF4371"/>
    <property type="match status" value="1"/>
</dbReference>
<dbReference type="AlphaFoldDB" id="H3ADQ8"/>
<dbReference type="eggNOG" id="ENOG502S348">
    <property type="taxonomic scope" value="Eukaryota"/>
</dbReference>
<sequence>NEKWYVNRPWLEYSVKADKGFCFPCRMYACLDNTGGMVADMFFFIKSGFCNWKNALSQGNGFIKHENSLVHLNAMVDWTAARTREATGATIAALVSSAQIERNRYYLKTLAKIIQFAVINELHLREDQDIINFKDLDLTLNNSSGIFINLIKFTAGQDPKFKDALKTIPKNAKYTSAEIQNETIDIMKNMVLKDIVEDIQKNGDVKFFCLKCDTTRDAVNVENLSTVLCYSVDGEAKERLIGVAQLHGLTAEDIAQQILKDLQELGLDPQDTLCSCFDGAKVMSGCKGGVQKLLQEKLNKEIPYTHCLNHQLHLVVTHVCEKSSGVADMFSNCNSLYKFFVA</sequence>
<reference evidence="3" key="1">
    <citation type="submission" date="2011-08" db="EMBL/GenBank/DDBJ databases">
        <title>The draft genome of Latimeria chalumnae.</title>
        <authorList>
            <person name="Di Palma F."/>
            <person name="Alfoldi J."/>
            <person name="Johnson J."/>
            <person name="Berlin A."/>
            <person name="Gnerre S."/>
            <person name="Jaffe D."/>
            <person name="MacCallum I."/>
            <person name="Young S."/>
            <person name="Walker B.J."/>
            <person name="Lander E."/>
            <person name="Lindblad-Toh K."/>
        </authorList>
    </citation>
    <scope>NUCLEOTIDE SEQUENCE [LARGE SCALE GENOMIC DNA]</scope>
    <source>
        <strain evidence="3">Wild caught</strain>
    </source>
</reference>
<reference evidence="2" key="3">
    <citation type="submission" date="2025-09" db="UniProtKB">
        <authorList>
            <consortium name="Ensembl"/>
        </authorList>
    </citation>
    <scope>IDENTIFICATION</scope>
</reference>
<protein>
    <recommendedName>
        <fullName evidence="1">TTF-type domain-containing protein</fullName>
    </recommendedName>
</protein>
<dbReference type="PANTHER" id="PTHR45749:SF37">
    <property type="entry name" value="OS05G0311600 PROTEIN"/>
    <property type="match status" value="1"/>
</dbReference>
<evidence type="ECO:0000313" key="2">
    <source>
        <dbReference type="Ensembl" id="ENSLACP00000007779.1"/>
    </source>
</evidence>
<dbReference type="STRING" id="7897.ENSLACP00000007779"/>
<evidence type="ECO:0000259" key="1">
    <source>
        <dbReference type="SMART" id="SM00597"/>
    </source>
</evidence>